<dbReference type="AlphaFoldDB" id="A0A368K8D9"/>
<evidence type="ECO:0000313" key="1">
    <source>
        <dbReference type="EMBL" id="RCS25628.1"/>
    </source>
</evidence>
<dbReference type="SUPFAM" id="SSF89372">
    <property type="entry name" value="Fucose-specific lectin"/>
    <property type="match status" value="1"/>
</dbReference>
<dbReference type="SUPFAM" id="SSF50939">
    <property type="entry name" value="Sialidases"/>
    <property type="match status" value="1"/>
</dbReference>
<organism evidence="1 2">
    <name type="scientific">Phyllobacterium salinisoli</name>
    <dbReference type="NCBI Taxonomy" id="1899321"/>
    <lineage>
        <taxon>Bacteria</taxon>
        <taxon>Pseudomonadati</taxon>
        <taxon>Pseudomonadota</taxon>
        <taxon>Alphaproteobacteria</taxon>
        <taxon>Hyphomicrobiales</taxon>
        <taxon>Phyllobacteriaceae</taxon>
        <taxon>Phyllobacterium</taxon>
    </lineage>
</organism>
<dbReference type="RefSeq" id="WP_114438720.1">
    <property type="nucleotide sequence ID" value="NZ_QOZG01000001.1"/>
</dbReference>
<comment type="caution">
    <text evidence="1">The sequence shown here is derived from an EMBL/GenBank/DDBJ whole genome shotgun (WGS) entry which is preliminary data.</text>
</comment>
<dbReference type="Proteomes" id="UP000253420">
    <property type="component" value="Unassembled WGS sequence"/>
</dbReference>
<evidence type="ECO:0008006" key="3">
    <source>
        <dbReference type="Google" id="ProtNLM"/>
    </source>
</evidence>
<proteinExistence type="predicted"/>
<dbReference type="InterPro" id="IPR036278">
    <property type="entry name" value="Sialidase_sf"/>
</dbReference>
<gene>
    <name evidence="1" type="ORF">DUT91_02260</name>
</gene>
<reference evidence="1 2" key="1">
    <citation type="submission" date="2018-07" db="EMBL/GenBank/DDBJ databases">
        <title>The draft genome of Phyllobacterium salinisoli.</title>
        <authorList>
            <person name="Liu L."/>
            <person name="Li L."/>
            <person name="Zhang X."/>
            <person name="Liang L."/>
        </authorList>
    </citation>
    <scope>NUCLEOTIDE SEQUENCE [LARGE SCALE GENOMIC DNA]</scope>
    <source>
        <strain evidence="1 2">LLAN61</strain>
    </source>
</reference>
<accession>A0A368K8D9</accession>
<dbReference type="EMBL" id="QOZG01000001">
    <property type="protein sequence ID" value="RCS25628.1"/>
    <property type="molecule type" value="Genomic_DNA"/>
</dbReference>
<evidence type="ECO:0000313" key="2">
    <source>
        <dbReference type="Proteomes" id="UP000253420"/>
    </source>
</evidence>
<name>A0A368K8D9_9HYPH</name>
<protein>
    <recommendedName>
        <fullName evidence="3">Exo-alpha-sialidase</fullName>
    </recommendedName>
</protein>
<keyword evidence="2" id="KW-1185">Reference proteome</keyword>
<dbReference type="OrthoDB" id="8431286at2"/>
<sequence>MSDLLKWTSAPVSSSSIPNTTWLSPQDFPSLYTSAAAPALAVFQDKLWIMHRGGGENMDLWYSNFTPQSGWRNGEWQIRYNNIPVKSPSKPALAVIVEDNTLQCAYLRSSGQTQRGGHISFVSTDNGQDWNPPVTEHILPSASGPAVAWFRDAFWCVFRQLESNQLWVALLYGMEVDSYEISSQKSSAAPALAVFKDQLWCVYRGYGNDNNLYVTTSNRGEIWAPPTPIPGQTSDCEPALVYVSENDALLCVYGDGNGGSVFYYTYNTTGDPTKWSSPKTINGNPRAPGTGVGLAEYQKNIYCVYRTA</sequence>